<feature type="region of interest" description="Disordered" evidence="2">
    <location>
        <begin position="520"/>
        <end position="564"/>
    </location>
</feature>
<organism evidence="4 5">
    <name type="scientific">Geotrichum candidum</name>
    <name type="common">Oospora lactis</name>
    <name type="synonym">Dipodascus geotrichum</name>
    <dbReference type="NCBI Taxonomy" id="1173061"/>
    <lineage>
        <taxon>Eukaryota</taxon>
        <taxon>Fungi</taxon>
        <taxon>Dikarya</taxon>
        <taxon>Ascomycota</taxon>
        <taxon>Saccharomycotina</taxon>
        <taxon>Dipodascomycetes</taxon>
        <taxon>Dipodascales</taxon>
        <taxon>Dipodascaceae</taxon>
        <taxon>Geotrichum</taxon>
    </lineage>
</organism>
<evidence type="ECO:0000256" key="2">
    <source>
        <dbReference type="SAM" id="MobiDB-lite"/>
    </source>
</evidence>
<keyword evidence="1" id="KW-0175">Coiled coil</keyword>
<evidence type="ECO:0000259" key="3">
    <source>
        <dbReference type="Pfam" id="PF13837"/>
    </source>
</evidence>
<evidence type="ECO:0000313" key="4">
    <source>
        <dbReference type="EMBL" id="CDO53774.1"/>
    </source>
</evidence>
<dbReference type="STRING" id="1173061.A0A0J9X9B9"/>
<proteinExistence type="predicted"/>
<feature type="compositionally biased region" description="Basic and acidic residues" evidence="2">
    <location>
        <begin position="258"/>
        <end position="272"/>
    </location>
</feature>
<protein>
    <recommendedName>
        <fullName evidence="3">Myb/SANT-like DNA-binding domain-containing protein</fullName>
    </recommendedName>
</protein>
<evidence type="ECO:0000313" key="5">
    <source>
        <dbReference type="Proteomes" id="UP000242525"/>
    </source>
</evidence>
<reference evidence="4" key="1">
    <citation type="submission" date="2014-03" db="EMBL/GenBank/DDBJ databases">
        <authorList>
            <person name="Casaregola S."/>
        </authorList>
    </citation>
    <scope>NUCLEOTIDE SEQUENCE [LARGE SCALE GENOMIC DNA]</scope>
    <source>
        <strain evidence="4">CLIB 918</strain>
    </source>
</reference>
<keyword evidence="5" id="KW-1185">Reference proteome</keyword>
<comment type="caution">
    <text evidence="4">The sequence shown here is derived from an EMBL/GenBank/DDBJ whole genome shotgun (WGS) entry which is preliminary data.</text>
</comment>
<dbReference type="PANTHER" id="PTHR13270:SF14">
    <property type="entry name" value="SEX DETERMINATION AND DOSAGE COMPENSATION PROTEIN SDC-2"/>
    <property type="match status" value="1"/>
</dbReference>
<gene>
    <name evidence="4" type="ORF">BN980_GECA05s07006g</name>
</gene>
<feature type="region of interest" description="Disordered" evidence="2">
    <location>
        <begin position="487"/>
        <end position="507"/>
    </location>
</feature>
<feature type="region of interest" description="Disordered" evidence="2">
    <location>
        <begin position="218"/>
        <end position="377"/>
    </location>
</feature>
<feature type="region of interest" description="Disordered" evidence="2">
    <location>
        <begin position="1"/>
        <end position="42"/>
    </location>
</feature>
<accession>A0A0J9X9B9</accession>
<sequence length="640" mass="71811">MKTEPTQHTRWRSYPPIRRLEPAQKKDESTSSPPIQPSSRRDYVAWSKRETHALVQWLELDDNFNAMKRNTARMLPMLSKHLQETVPGCFKTPKQCDHKIRNLKKCYKKVRVKLAESGRSYDTTDSRLREELVDQFPYFEQFERFMVDDHIVRHFPSALLKLAADGGPSKSNNSPPRKEESADEDHTVFDNKSSPSLVHNDKKSCQHSPIIMAPTSAPVQQQPVASPVPTLAHNQSQISPMHTPQSTSTTPANTTSHEFPDMSRFRSIRPKDGPAQCPIAHHKPPLADTQESSNPHLFNPHVNNINGHHYNNTRSSESQLQDFLSSKQLSHHIRQQQQQQPQQPQHQQHQQQQQHHQQQQQQQQQSQQQQHQQQQLDENLHGEPDYKKQKISSAPASTNNAANQFFNLFPQSLNMGSKGSLFSGLPENISKCPVKMDELDLGPKCPVGLDSSVGLFGPHGNNFGALASLSQIAKPIGAPASSSNMANSGEINGNINGRNGPVEENNPHGTLLNILKMMSKKPNGVDTGNLSSGLSQQLSTNPPTASAEDGKGDLPESSSSPQETAQILAEHIKTSLAKKEAVNRQKLYLNHLQQQIQRHTMRAEMLYNNGQVSRASKVMDKIDELELELHEVLSRPLNQF</sequence>
<evidence type="ECO:0000256" key="1">
    <source>
        <dbReference type="SAM" id="Coils"/>
    </source>
</evidence>
<dbReference type="InterPro" id="IPR044822">
    <property type="entry name" value="Myb_DNA-bind_4"/>
</dbReference>
<feature type="domain" description="Myb/SANT-like DNA-binding" evidence="3">
    <location>
        <begin position="45"/>
        <end position="122"/>
    </location>
</feature>
<dbReference type="AlphaFoldDB" id="A0A0J9X9B9"/>
<feature type="compositionally biased region" description="Low complexity" evidence="2">
    <location>
        <begin position="487"/>
        <end position="500"/>
    </location>
</feature>
<feature type="compositionally biased region" description="Low complexity" evidence="2">
    <location>
        <begin position="218"/>
        <end position="229"/>
    </location>
</feature>
<dbReference type="OrthoDB" id="4103638at2759"/>
<dbReference type="PANTHER" id="PTHR13270">
    <property type="entry name" value="PROTEIN C20ORF116-RELATED"/>
    <property type="match status" value="1"/>
</dbReference>
<feature type="compositionally biased region" description="Low complexity" evidence="2">
    <location>
        <begin position="527"/>
        <end position="541"/>
    </location>
</feature>
<dbReference type="EMBL" id="CCBN010000005">
    <property type="protein sequence ID" value="CDO53774.1"/>
    <property type="molecule type" value="Genomic_DNA"/>
</dbReference>
<dbReference type="Pfam" id="PF13837">
    <property type="entry name" value="Myb_DNA-bind_4"/>
    <property type="match status" value="1"/>
</dbReference>
<dbReference type="Gene3D" id="1.10.10.60">
    <property type="entry name" value="Homeodomain-like"/>
    <property type="match status" value="1"/>
</dbReference>
<feature type="coiled-coil region" evidence="1">
    <location>
        <begin position="589"/>
        <end position="635"/>
    </location>
</feature>
<feature type="compositionally biased region" description="Basic and acidic residues" evidence="2">
    <location>
        <begin position="18"/>
        <end position="29"/>
    </location>
</feature>
<feature type="compositionally biased region" description="Polar residues" evidence="2">
    <location>
        <begin position="232"/>
        <end position="257"/>
    </location>
</feature>
<name>A0A0J9X9B9_GEOCN</name>
<feature type="compositionally biased region" description="Polar residues" evidence="2">
    <location>
        <begin position="289"/>
        <end position="328"/>
    </location>
</feature>
<feature type="compositionally biased region" description="Basic and acidic residues" evidence="2">
    <location>
        <begin position="176"/>
        <end position="189"/>
    </location>
</feature>
<dbReference type="Proteomes" id="UP000242525">
    <property type="component" value="Unassembled WGS sequence"/>
</dbReference>
<feature type="compositionally biased region" description="Low complexity" evidence="2">
    <location>
        <begin position="335"/>
        <end position="375"/>
    </location>
</feature>
<feature type="region of interest" description="Disordered" evidence="2">
    <location>
        <begin position="164"/>
        <end position="204"/>
    </location>
</feature>